<feature type="region of interest" description="Disordered" evidence="3">
    <location>
        <begin position="355"/>
        <end position="378"/>
    </location>
</feature>
<name>A0ABY8EJM6_MALFU</name>
<feature type="transmembrane region" description="Helical" evidence="4">
    <location>
        <begin position="387"/>
        <end position="406"/>
    </location>
</feature>
<keyword evidence="4" id="KW-1133">Transmembrane helix</keyword>
<dbReference type="PANTHER" id="PTHR35560">
    <property type="entry name" value="BLL0132 PROTEIN"/>
    <property type="match status" value="1"/>
</dbReference>
<reference evidence="5 6" key="1">
    <citation type="journal article" date="2020" name="Elife">
        <title>Loss of centromere function drives karyotype evolution in closely related Malassezia species.</title>
        <authorList>
            <person name="Sankaranarayanan S.R."/>
            <person name="Ianiri G."/>
            <person name="Coelho M.A."/>
            <person name="Reza M.H."/>
            <person name="Thimmappa B.C."/>
            <person name="Ganguly P."/>
            <person name="Vadnala R.N."/>
            <person name="Sun S."/>
            <person name="Siddharthan R."/>
            <person name="Tellgren-Roth C."/>
            <person name="Dawson T.L."/>
            <person name="Heitman J."/>
            <person name="Sanyal K."/>
        </authorList>
    </citation>
    <scope>NUCLEOTIDE SEQUENCE [LARGE SCALE GENOMIC DNA]</scope>
    <source>
        <strain evidence="5">CBS14141</strain>
    </source>
</reference>
<evidence type="ECO:0000256" key="3">
    <source>
        <dbReference type="SAM" id="MobiDB-lite"/>
    </source>
</evidence>
<dbReference type="InterPro" id="IPR029058">
    <property type="entry name" value="AB_hydrolase_fold"/>
</dbReference>
<comment type="catalytic activity">
    <reaction evidence="2">
        <text>a monoacylglycerol + H2O = glycerol + a fatty acid + H(+)</text>
        <dbReference type="Rhea" id="RHEA:15245"/>
        <dbReference type="ChEBI" id="CHEBI:15377"/>
        <dbReference type="ChEBI" id="CHEBI:15378"/>
        <dbReference type="ChEBI" id="CHEBI:17408"/>
        <dbReference type="ChEBI" id="CHEBI:17754"/>
        <dbReference type="ChEBI" id="CHEBI:28868"/>
    </reaction>
</comment>
<evidence type="ECO:0000256" key="4">
    <source>
        <dbReference type="SAM" id="Phobius"/>
    </source>
</evidence>
<organism evidence="5 6">
    <name type="scientific">Malassezia furfur</name>
    <name type="common">Pityriasis versicolor infection agent</name>
    <name type="synonym">Pityrosporum furfur</name>
    <dbReference type="NCBI Taxonomy" id="55194"/>
    <lineage>
        <taxon>Eukaryota</taxon>
        <taxon>Fungi</taxon>
        <taxon>Dikarya</taxon>
        <taxon>Basidiomycota</taxon>
        <taxon>Ustilaginomycotina</taxon>
        <taxon>Malasseziomycetes</taxon>
        <taxon>Malasseziales</taxon>
        <taxon>Malasseziaceae</taxon>
        <taxon>Malassezia</taxon>
    </lineage>
</organism>
<dbReference type="Gene3D" id="3.40.50.1820">
    <property type="entry name" value="alpha/beta hydrolase"/>
    <property type="match status" value="1"/>
</dbReference>
<sequence>MLQRHTPTAPPQGSVLASFTFGKNAQLPVYWTENANNQSSTHVLIVIHGSLRDGDSYWAALNGIKEQQLAWGNENVDPNLIITAPMFYSTRFNSGLYTAQQLTWGDLNLWQMGAPSNHPNNTRISSFTAVSELIEHFSQRKLYPNMKNITLIGHSGGAQFVNRYASVVPTEPKHVHVRYLVADPSSSMYFTPHRPITDPSYVNITNCTTFNDWRYGVNKFDITPYSGKSGKYYFRTYTRRDVINLNGLLDTELNGDQQCMALAQGGSQRIGRNLAWWKYINLLGGTDEDVSLFPGNFSDMPDWGNMINDQFNVKLSVVANATHDVTEVFSSPQGVSAMFDSSDINFGWRPTEAFPIPPVNSTEPQAGSTSDPNGSLANASSAKARPAAFFLVAALGVVTTLFLTLWC</sequence>
<keyword evidence="4" id="KW-0472">Membrane</keyword>
<gene>
    <name evidence="5" type="ORF">GLX27_000505</name>
</gene>
<dbReference type="PANTHER" id="PTHR35560:SF3">
    <property type="entry name" value="PEPTIDASE S9 PROLYL OLIGOPEPTIDASE CATALYTIC DOMAIN-CONTAINING PROTEIN"/>
    <property type="match status" value="1"/>
</dbReference>
<accession>A0ABY8EJM6</accession>
<dbReference type="EMBL" id="CP046234">
    <property type="protein sequence ID" value="WFD45880.1"/>
    <property type="molecule type" value="Genomic_DNA"/>
</dbReference>
<proteinExistence type="predicted"/>
<dbReference type="SUPFAM" id="SSF53474">
    <property type="entry name" value="alpha/beta-Hydrolases"/>
    <property type="match status" value="1"/>
</dbReference>
<comment type="catalytic activity">
    <reaction evidence="1">
        <text>a diacylglycerol + H2O = a monoacylglycerol + a fatty acid + H(+)</text>
        <dbReference type="Rhea" id="RHEA:32731"/>
        <dbReference type="ChEBI" id="CHEBI:15377"/>
        <dbReference type="ChEBI" id="CHEBI:15378"/>
        <dbReference type="ChEBI" id="CHEBI:17408"/>
        <dbReference type="ChEBI" id="CHEBI:18035"/>
        <dbReference type="ChEBI" id="CHEBI:28868"/>
    </reaction>
</comment>
<evidence type="ECO:0008006" key="7">
    <source>
        <dbReference type="Google" id="ProtNLM"/>
    </source>
</evidence>
<evidence type="ECO:0000313" key="6">
    <source>
        <dbReference type="Proteomes" id="UP000818624"/>
    </source>
</evidence>
<protein>
    <recommendedName>
        <fullName evidence="7">AB hydrolase-1 domain-containing protein</fullName>
    </recommendedName>
</protein>
<keyword evidence="6" id="KW-1185">Reference proteome</keyword>
<evidence type="ECO:0000256" key="1">
    <source>
        <dbReference type="ARBA" id="ARBA00047591"/>
    </source>
</evidence>
<dbReference type="Proteomes" id="UP000818624">
    <property type="component" value="Chromosome 1"/>
</dbReference>
<keyword evidence="4" id="KW-0812">Transmembrane</keyword>
<feature type="compositionally biased region" description="Polar residues" evidence="3">
    <location>
        <begin position="359"/>
        <end position="376"/>
    </location>
</feature>
<evidence type="ECO:0000256" key="2">
    <source>
        <dbReference type="ARBA" id="ARBA00048461"/>
    </source>
</evidence>
<evidence type="ECO:0000313" key="5">
    <source>
        <dbReference type="EMBL" id="WFD45880.1"/>
    </source>
</evidence>